<accession>A0AAE0ES11</accession>
<dbReference type="Proteomes" id="UP001190700">
    <property type="component" value="Unassembled WGS sequence"/>
</dbReference>
<gene>
    <name evidence="3" type="ORF">CYMTET_51243</name>
</gene>
<evidence type="ECO:0000313" key="4">
    <source>
        <dbReference type="Proteomes" id="UP001190700"/>
    </source>
</evidence>
<dbReference type="EMBL" id="LGRX02034112">
    <property type="protein sequence ID" value="KAK3238778.1"/>
    <property type="molecule type" value="Genomic_DNA"/>
</dbReference>
<feature type="compositionally biased region" description="Polar residues" evidence="1">
    <location>
        <begin position="216"/>
        <end position="226"/>
    </location>
</feature>
<evidence type="ECO:0000256" key="2">
    <source>
        <dbReference type="SAM" id="Phobius"/>
    </source>
</evidence>
<feature type="compositionally biased region" description="Pro residues" evidence="1">
    <location>
        <begin position="91"/>
        <end position="125"/>
    </location>
</feature>
<feature type="compositionally biased region" description="Polar residues" evidence="1">
    <location>
        <begin position="261"/>
        <end position="274"/>
    </location>
</feature>
<keyword evidence="2" id="KW-1133">Transmembrane helix</keyword>
<proteinExistence type="predicted"/>
<name>A0AAE0ES11_9CHLO</name>
<feature type="compositionally biased region" description="Low complexity" evidence="1">
    <location>
        <begin position="191"/>
        <end position="205"/>
    </location>
</feature>
<evidence type="ECO:0000256" key="1">
    <source>
        <dbReference type="SAM" id="MobiDB-lite"/>
    </source>
</evidence>
<keyword evidence="2" id="KW-0812">Transmembrane</keyword>
<feature type="region of interest" description="Disordered" evidence="1">
    <location>
        <begin position="176"/>
        <end position="343"/>
    </location>
</feature>
<keyword evidence="2" id="KW-0472">Membrane</keyword>
<protein>
    <submittedName>
        <fullName evidence="3">Uncharacterized protein</fullName>
    </submittedName>
</protein>
<feature type="region of interest" description="Disordered" evidence="1">
    <location>
        <begin position="90"/>
        <end position="138"/>
    </location>
</feature>
<feature type="compositionally biased region" description="Low complexity" evidence="1">
    <location>
        <begin position="242"/>
        <end position="252"/>
    </location>
</feature>
<feature type="compositionally biased region" description="Basic and acidic residues" evidence="1">
    <location>
        <begin position="231"/>
        <end position="241"/>
    </location>
</feature>
<organism evidence="3 4">
    <name type="scientific">Cymbomonas tetramitiformis</name>
    <dbReference type="NCBI Taxonomy" id="36881"/>
    <lineage>
        <taxon>Eukaryota</taxon>
        <taxon>Viridiplantae</taxon>
        <taxon>Chlorophyta</taxon>
        <taxon>Pyramimonadophyceae</taxon>
        <taxon>Pyramimonadales</taxon>
        <taxon>Pyramimonadaceae</taxon>
        <taxon>Cymbomonas</taxon>
    </lineage>
</organism>
<reference evidence="3 4" key="1">
    <citation type="journal article" date="2015" name="Genome Biol. Evol.">
        <title>Comparative Genomics of a Bacterivorous Green Alga Reveals Evolutionary Causalities and Consequences of Phago-Mixotrophic Mode of Nutrition.</title>
        <authorList>
            <person name="Burns J.A."/>
            <person name="Paasch A."/>
            <person name="Narechania A."/>
            <person name="Kim E."/>
        </authorList>
    </citation>
    <scope>NUCLEOTIDE SEQUENCE [LARGE SCALE GENOMIC DNA]</scope>
    <source>
        <strain evidence="3 4">PLY_AMNH</strain>
    </source>
</reference>
<dbReference type="AlphaFoldDB" id="A0AAE0ES11"/>
<feature type="transmembrane region" description="Helical" evidence="2">
    <location>
        <begin position="142"/>
        <end position="161"/>
    </location>
</feature>
<comment type="caution">
    <text evidence="3">The sequence shown here is derived from an EMBL/GenBank/DDBJ whole genome shotgun (WGS) entry which is preliminary data.</text>
</comment>
<keyword evidence="4" id="KW-1185">Reference proteome</keyword>
<evidence type="ECO:0000313" key="3">
    <source>
        <dbReference type="EMBL" id="KAK3238778.1"/>
    </source>
</evidence>
<sequence length="343" mass="36279">MGGLKVASDWVTILDVTDSANQGSHRRLTSEQITCDVQSQTLFLEDSDVLAAFTEKLASSPDALFEFAPLLADAVVSGEVRETVKLLEGAPMPPPLLPPIPPPLPPSPPHPPLPPPSPLLPPTPPNTEDAESSNGGGEMGETWMIIAMITAVGLVGLFCAANKRLCRVRQNHSAKIVDSSSLEKRIGSPEDASSTDSLLDPDPSSEVQETPEMEVSNDTPESTEQQPGRGGRTEDERRDVPSSDSFSDPDPSVEVQETPETEFSNDTPGSTEQQPGRGGRTEDERRSLLGLQPLLGDSGVPRAHAKLPDPLSLGTGGASGQRKGLLEPLSPASEGLGSGRKER</sequence>